<evidence type="ECO:0000313" key="3">
    <source>
        <dbReference type="Proteomes" id="UP000216478"/>
    </source>
</evidence>
<keyword evidence="3" id="KW-1185">Reference proteome</keyword>
<reference evidence="2 3" key="1">
    <citation type="submission" date="2017-07" db="EMBL/GenBank/DDBJ databases">
        <title>Phylogenetic study on the rhizospheric bacterium Ochrobactrum sp. A44.</title>
        <authorList>
            <person name="Krzyzanowska D.M."/>
            <person name="Ossowicki A."/>
            <person name="Rajewska M."/>
            <person name="Maciag T."/>
            <person name="Kaczynski Z."/>
            <person name="Czerwicka M."/>
            <person name="Jafra S."/>
        </authorList>
    </citation>
    <scope>NUCLEOTIDE SEQUENCE [LARGE SCALE GENOMIC DNA]</scope>
    <source>
        <strain evidence="2 3">OgA9a</strain>
    </source>
</reference>
<dbReference type="EMBL" id="NNRL01000151">
    <property type="protein sequence ID" value="OYR16480.1"/>
    <property type="molecule type" value="Genomic_DNA"/>
</dbReference>
<protein>
    <submittedName>
        <fullName evidence="2">Uncharacterized protein</fullName>
    </submittedName>
</protein>
<dbReference type="RefSeq" id="WP_268875799.1">
    <property type="nucleotide sequence ID" value="NZ_JBHEER010000007.1"/>
</dbReference>
<keyword evidence="1" id="KW-1133">Transmembrane helix</keyword>
<dbReference type="Proteomes" id="UP000216478">
    <property type="component" value="Unassembled WGS sequence"/>
</dbReference>
<dbReference type="AlphaFoldDB" id="A0A256FNZ1"/>
<name>A0A256FNZ1_9HYPH</name>
<evidence type="ECO:0000313" key="2">
    <source>
        <dbReference type="EMBL" id="OYR16480.1"/>
    </source>
</evidence>
<evidence type="ECO:0000256" key="1">
    <source>
        <dbReference type="SAM" id="Phobius"/>
    </source>
</evidence>
<gene>
    <name evidence="2" type="ORF">CEV33_4490</name>
</gene>
<organism evidence="2 3">
    <name type="scientific">Brucella grignonensis</name>
    <dbReference type="NCBI Taxonomy" id="94627"/>
    <lineage>
        <taxon>Bacteria</taxon>
        <taxon>Pseudomonadati</taxon>
        <taxon>Pseudomonadota</taxon>
        <taxon>Alphaproteobacteria</taxon>
        <taxon>Hyphomicrobiales</taxon>
        <taxon>Brucellaceae</taxon>
        <taxon>Brucella/Ochrobactrum group</taxon>
        <taxon>Brucella</taxon>
    </lineage>
</organism>
<keyword evidence="1" id="KW-0812">Transmembrane</keyword>
<feature type="transmembrane region" description="Helical" evidence="1">
    <location>
        <begin position="20"/>
        <end position="39"/>
    </location>
</feature>
<accession>A0A256FNZ1</accession>
<sequence length="43" mass="4714">MKQGAPQAIRPGAIKMTMDIAVLGIGIAFFVMLFGYLRLCEKL</sequence>
<proteinExistence type="predicted"/>
<comment type="caution">
    <text evidence="2">The sequence shown here is derived from an EMBL/GenBank/DDBJ whole genome shotgun (WGS) entry which is preliminary data.</text>
</comment>
<keyword evidence="1" id="KW-0472">Membrane</keyword>